<dbReference type="EMBL" id="JH817334">
    <property type="protein sequence ID" value="EKC24113.1"/>
    <property type="molecule type" value="Genomic_DNA"/>
</dbReference>
<dbReference type="AlphaFoldDB" id="K1PR85"/>
<reference evidence="1" key="1">
    <citation type="journal article" date="2012" name="Nature">
        <title>The oyster genome reveals stress adaptation and complexity of shell formation.</title>
        <authorList>
            <person name="Zhang G."/>
            <person name="Fang X."/>
            <person name="Guo X."/>
            <person name="Li L."/>
            <person name="Luo R."/>
            <person name="Xu F."/>
            <person name="Yang P."/>
            <person name="Zhang L."/>
            <person name="Wang X."/>
            <person name="Qi H."/>
            <person name="Xiong Z."/>
            <person name="Que H."/>
            <person name="Xie Y."/>
            <person name="Holland P.W."/>
            <person name="Paps J."/>
            <person name="Zhu Y."/>
            <person name="Wu F."/>
            <person name="Chen Y."/>
            <person name="Wang J."/>
            <person name="Peng C."/>
            <person name="Meng J."/>
            <person name="Yang L."/>
            <person name="Liu J."/>
            <person name="Wen B."/>
            <person name="Zhang N."/>
            <person name="Huang Z."/>
            <person name="Zhu Q."/>
            <person name="Feng Y."/>
            <person name="Mount A."/>
            <person name="Hedgecock D."/>
            <person name="Xu Z."/>
            <person name="Liu Y."/>
            <person name="Domazet-Loso T."/>
            <person name="Du Y."/>
            <person name="Sun X."/>
            <person name="Zhang S."/>
            <person name="Liu B."/>
            <person name="Cheng P."/>
            <person name="Jiang X."/>
            <person name="Li J."/>
            <person name="Fan D."/>
            <person name="Wang W."/>
            <person name="Fu W."/>
            <person name="Wang T."/>
            <person name="Wang B."/>
            <person name="Zhang J."/>
            <person name="Peng Z."/>
            <person name="Li Y."/>
            <person name="Li N."/>
            <person name="Wang J."/>
            <person name="Chen M."/>
            <person name="He Y."/>
            <person name="Tan F."/>
            <person name="Song X."/>
            <person name="Zheng Q."/>
            <person name="Huang R."/>
            <person name="Yang H."/>
            <person name="Du X."/>
            <person name="Chen L."/>
            <person name="Yang M."/>
            <person name="Gaffney P.M."/>
            <person name="Wang S."/>
            <person name="Luo L."/>
            <person name="She Z."/>
            <person name="Ming Y."/>
            <person name="Huang W."/>
            <person name="Zhang S."/>
            <person name="Huang B."/>
            <person name="Zhang Y."/>
            <person name="Qu T."/>
            <person name="Ni P."/>
            <person name="Miao G."/>
            <person name="Wang J."/>
            <person name="Wang Q."/>
            <person name="Steinberg C.E."/>
            <person name="Wang H."/>
            <person name="Li N."/>
            <person name="Qian L."/>
            <person name="Zhang G."/>
            <person name="Li Y."/>
            <person name="Yang H."/>
            <person name="Liu X."/>
            <person name="Wang J."/>
            <person name="Yin Y."/>
            <person name="Wang J."/>
        </authorList>
    </citation>
    <scope>NUCLEOTIDE SEQUENCE [LARGE SCALE GENOMIC DNA]</scope>
    <source>
        <strain evidence="1">05x7-T-G4-1.051#20</strain>
    </source>
</reference>
<sequence>MAESVDAMFLVPVTMEGIGVTTGVPASLCVSEYCGWHGDTSKCTTLCSNGFHLTCVNYQCTCAHSAPDTTCSSVDKCNSLGKCPVNMHWECLSDGHCHCRTNT</sequence>
<accession>K1PR85</accession>
<dbReference type="InParanoid" id="K1PR85"/>
<organism evidence="1">
    <name type="scientific">Magallana gigas</name>
    <name type="common">Pacific oyster</name>
    <name type="synonym">Crassostrea gigas</name>
    <dbReference type="NCBI Taxonomy" id="29159"/>
    <lineage>
        <taxon>Eukaryota</taxon>
        <taxon>Metazoa</taxon>
        <taxon>Spiralia</taxon>
        <taxon>Lophotrochozoa</taxon>
        <taxon>Mollusca</taxon>
        <taxon>Bivalvia</taxon>
        <taxon>Autobranchia</taxon>
        <taxon>Pteriomorphia</taxon>
        <taxon>Ostreida</taxon>
        <taxon>Ostreoidea</taxon>
        <taxon>Ostreidae</taxon>
        <taxon>Magallana</taxon>
    </lineage>
</organism>
<dbReference type="HOGENOM" id="CLU_2266293_0_0_1"/>
<proteinExistence type="predicted"/>
<protein>
    <submittedName>
        <fullName evidence="1">Uncharacterized protein</fullName>
    </submittedName>
</protein>
<evidence type="ECO:0000313" key="1">
    <source>
        <dbReference type="EMBL" id="EKC24113.1"/>
    </source>
</evidence>
<name>K1PR85_MAGGI</name>
<gene>
    <name evidence="1" type="ORF">CGI_10016660</name>
</gene>